<sequence>MANMDGQQLFPRKVVVMMDPFSGRTIDPRRARFQYSAAFKAFIKNKGRLRSFVAAAGTGHRSFKVYEITRFFISRSIDGDGAILDIGCANGFLLRCLQEWSGRSLVPYGVDKDASLVRKAKLLFPRHAANFVAADLSIEPDLARIWPQTRFDYIYWNVWDNYSFETQKETELLEACLRRLKAGGRLILGFYESDTNKSAKVRYLLGHGFRQSLRNSCHRRQGEVIVWKDVK</sequence>
<name>A0A410P6V3_VELA1</name>
<dbReference type="KEGG" id="vai:BU251_09350"/>
<organism evidence="2 3">
    <name type="scientific">Velamenicoccus archaeovorus</name>
    <dbReference type="NCBI Taxonomy" id="1930593"/>
    <lineage>
        <taxon>Bacteria</taxon>
        <taxon>Pseudomonadati</taxon>
        <taxon>Candidatus Omnitrophota</taxon>
        <taxon>Candidatus Velamenicoccus</taxon>
    </lineage>
</organism>
<dbReference type="OrthoDB" id="449182at2"/>
<evidence type="ECO:0000313" key="2">
    <source>
        <dbReference type="EMBL" id="QAT17915.1"/>
    </source>
</evidence>
<feature type="domain" description="Methyltransferase" evidence="1">
    <location>
        <begin position="83"/>
        <end position="184"/>
    </location>
</feature>
<dbReference type="EMBL" id="CP019384">
    <property type="protein sequence ID" value="QAT17915.1"/>
    <property type="molecule type" value="Genomic_DNA"/>
</dbReference>
<reference evidence="2 3" key="1">
    <citation type="submission" date="2017-01" db="EMBL/GenBank/DDBJ databases">
        <title>First insights into the biology of 'candidatus Vampirococcus archaeovorus'.</title>
        <authorList>
            <person name="Kizina J."/>
            <person name="Jordan S."/>
            <person name="Stueber K."/>
            <person name="Reinhardt R."/>
            <person name="Harder J."/>
        </authorList>
    </citation>
    <scope>NUCLEOTIDE SEQUENCE [LARGE SCALE GENOMIC DNA]</scope>
    <source>
        <strain evidence="2 3">LiM</strain>
    </source>
</reference>
<dbReference type="CDD" id="cd02440">
    <property type="entry name" value="AdoMet_MTases"/>
    <property type="match status" value="1"/>
</dbReference>
<keyword evidence="3" id="KW-1185">Reference proteome</keyword>
<dbReference type="Proteomes" id="UP000287243">
    <property type="component" value="Chromosome"/>
</dbReference>
<dbReference type="AlphaFoldDB" id="A0A410P6V3"/>
<gene>
    <name evidence="2" type="ORF">BU251_09350</name>
</gene>
<protein>
    <recommendedName>
        <fullName evidence="1">Methyltransferase domain-containing protein</fullName>
    </recommendedName>
</protein>
<dbReference type="InterPro" id="IPR041698">
    <property type="entry name" value="Methyltransf_25"/>
</dbReference>
<evidence type="ECO:0000259" key="1">
    <source>
        <dbReference type="Pfam" id="PF13649"/>
    </source>
</evidence>
<dbReference type="SUPFAM" id="SSF53335">
    <property type="entry name" value="S-adenosyl-L-methionine-dependent methyltransferases"/>
    <property type="match status" value="1"/>
</dbReference>
<dbReference type="Gene3D" id="3.40.50.150">
    <property type="entry name" value="Vaccinia Virus protein VP39"/>
    <property type="match status" value="1"/>
</dbReference>
<evidence type="ECO:0000313" key="3">
    <source>
        <dbReference type="Proteomes" id="UP000287243"/>
    </source>
</evidence>
<accession>A0A410P6V3</accession>
<dbReference type="Pfam" id="PF13649">
    <property type="entry name" value="Methyltransf_25"/>
    <property type="match status" value="1"/>
</dbReference>
<proteinExistence type="predicted"/>
<dbReference type="InterPro" id="IPR029063">
    <property type="entry name" value="SAM-dependent_MTases_sf"/>
</dbReference>